<dbReference type="RefSeq" id="WP_168960131.1">
    <property type="nucleotide sequence ID" value="NZ_CP098604.1"/>
</dbReference>
<dbReference type="EMBL" id="SMDX01000068">
    <property type="protein sequence ID" value="NMI24562.1"/>
    <property type="molecule type" value="Genomic_DNA"/>
</dbReference>
<name>A0AAX0A1H3_9XANT</name>
<accession>A0AAX0A1H3</accession>
<organism evidence="1 2">
    <name type="scientific">Xanthomonas hortorum pv. pelargonii</name>
    <dbReference type="NCBI Taxonomy" id="453602"/>
    <lineage>
        <taxon>Bacteria</taxon>
        <taxon>Pseudomonadati</taxon>
        <taxon>Pseudomonadota</taxon>
        <taxon>Gammaproteobacteria</taxon>
        <taxon>Lysobacterales</taxon>
        <taxon>Lysobacteraceae</taxon>
        <taxon>Xanthomonas</taxon>
    </lineage>
</organism>
<proteinExistence type="predicted"/>
<dbReference type="AlphaFoldDB" id="A0AAX0A1H3"/>
<evidence type="ECO:0000313" key="1">
    <source>
        <dbReference type="EMBL" id="NMI24562.1"/>
    </source>
</evidence>
<comment type="caution">
    <text evidence="1">The sequence shown here is derived from an EMBL/GenBank/DDBJ whole genome shotgun (WGS) entry which is preliminary data.</text>
</comment>
<gene>
    <name evidence="1" type="ORF">E1J24_22795</name>
</gene>
<reference evidence="2" key="1">
    <citation type="journal article" date="2020" name="Syst. Appl. Microbiol.">
        <title>Clarifying the taxonomy of the causal agent of bacterial leaf spot of lettuce through a polyphasic approach reveals that Xanthomonas cynarae Trebaol et al. 2000 emend. Timilsina et al. 2019 is a later heterotypic synonym of Xanthomonas hortorum Vauterin et al. 1995.</title>
        <authorList>
            <person name="Moriniere L."/>
            <person name="Burlet A."/>
            <person name="Rosenthal E.R."/>
            <person name="Nesme X."/>
            <person name="Portier P."/>
            <person name="Bull C.T."/>
            <person name="Lavire C."/>
            <person name="Fischer-Le Saux M."/>
            <person name="Bertolla F."/>
        </authorList>
    </citation>
    <scope>NUCLEOTIDE SEQUENCE [LARGE SCALE GENOMIC DNA]</scope>
    <source>
        <strain evidence="2">CFBP2533</strain>
    </source>
</reference>
<sequence>MVRVLKKRFSELTVQLEAVGASRQVKHSEMTGSHEIVDDELLLNWCVKARNLISSACGKDSEHYTSFAEAEKPKNWGSSYGVFKRVKAVFMAAQEDFEGGYLGKVRNLVQAEIADSELDQSRELLRSGYVAAAAVVAGVILETTLRTLCERHAIATGKLDKMNADLVKAGEYNVLVQKRVTALAAIRNSAAHGNSNEFGLADVESMIAEIERFAQEALS</sequence>
<dbReference type="Proteomes" id="UP000548771">
    <property type="component" value="Unassembled WGS sequence"/>
</dbReference>
<evidence type="ECO:0000313" key="2">
    <source>
        <dbReference type="Proteomes" id="UP000548771"/>
    </source>
</evidence>
<protein>
    <submittedName>
        <fullName evidence="1">DUF4145 domain-containing protein</fullName>
    </submittedName>
</protein>